<proteinExistence type="predicted"/>
<sequence>MYVGTLTNLEIAVKDKMWELSQIVDLPVVPYLNTISYKFLFFKLW</sequence>
<reference evidence="1 2" key="1">
    <citation type="submission" date="2012-10" db="EMBL/GenBank/DDBJ databases">
        <authorList>
            <person name="Harkins D.M."/>
            <person name="Durkin A.S."/>
            <person name="Brinkac L.M."/>
            <person name="Selengut J.D."/>
            <person name="Sanka R."/>
            <person name="DePew J."/>
            <person name="Purushe J."/>
            <person name="Peacock S.J."/>
            <person name="Thaipadungpanit J."/>
            <person name="Wuthiekanun V.W."/>
            <person name="Day N.P."/>
            <person name="Vinetz J.M."/>
            <person name="Sutton G.G."/>
            <person name="Nelson W.C."/>
            <person name="Fouts D.E."/>
        </authorList>
    </citation>
    <scope>NUCLEOTIDE SEQUENCE [LARGE SCALE GENOMIC DNA]</scope>
    <source>
        <strain evidence="1 2">H1</strain>
    </source>
</reference>
<organism evidence="1 2">
    <name type="scientific">Leptospira kirschneri str. H1</name>
    <dbReference type="NCBI Taxonomy" id="1049966"/>
    <lineage>
        <taxon>Bacteria</taxon>
        <taxon>Pseudomonadati</taxon>
        <taxon>Spirochaetota</taxon>
        <taxon>Spirochaetia</taxon>
        <taxon>Leptospirales</taxon>
        <taxon>Leptospiraceae</taxon>
        <taxon>Leptospira</taxon>
    </lineage>
</organism>
<dbReference type="Proteomes" id="UP000006253">
    <property type="component" value="Unassembled WGS sequence"/>
</dbReference>
<gene>
    <name evidence="1" type="ORF">LEP1GSC081_0514</name>
</gene>
<comment type="caution">
    <text evidence="1">The sequence shown here is derived from an EMBL/GenBank/DDBJ whole genome shotgun (WGS) entry which is preliminary data.</text>
</comment>
<accession>A0A0E2B8A0</accession>
<protein>
    <submittedName>
        <fullName evidence="1">Uncharacterized protein</fullName>
    </submittedName>
</protein>
<name>A0A0E2B8A0_9LEPT</name>
<dbReference type="AlphaFoldDB" id="A0A0E2B8A0"/>
<dbReference type="EMBL" id="AHMY02000010">
    <property type="protein sequence ID" value="EKO17422.1"/>
    <property type="molecule type" value="Genomic_DNA"/>
</dbReference>
<evidence type="ECO:0000313" key="2">
    <source>
        <dbReference type="Proteomes" id="UP000006253"/>
    </source>
</evidence>
<evidence type="ECO:0000313" key="1">
    <source>
        <dbReference type="EMBL" id="EKO17422.1"/>
    </source>
</evidence>